<dbReference type="CDD" id="cd16454">
    <property type="entry name" value="RING-H2_PA-TM-RING"/>
    <property type="match status" value="1"/>
</dbReference>
<reference evidence="7 8" key="1">
    <citation type="submission" date="2024-09" db="EMBL/GenBank/DDBJ databases">
        <title>A chromosome-level genome assembly of Gray's grenadier anchovy, Coilia grayii.</title>
        <authorList>
            <person name="Fu Z."/>
        </authorList>
    </citation>
    <scope>NUCLEOTIDE SEQUENCE [LARGE SCALE GENOMIC DNA]</scope>
    <source>
        <strain evidence="7">G4</strain>
        <tissue evidence="7">Muscle</tissue>
    </source>
</reference>
<dbReference type="AlphaFoldDB" id="A0ABD1K1Y2"/>
<evidence type="ECO:0000313" key="7">
    <source>
        <dbReference type="EMBL" id="KAL2093142.1"/>
    </source>
</evidence>
<organism evidence="7 8">
    <name type="scientific">Coilia grayii</name>
    <name type="common">Gray's grenadier anchovy</name>
    <dbReference type="NCBI Taxonomy" id="363190"/>
    <lineage>
        <taxon>Eukaryota</taxon>
        <taxon>Metazoa</taxon>
        <taxon>Chordata</taxon>
        <taxon>Craniata</taxon>
        <taxon>Vertebrata</taxon>
        <taxon>Euteleostomi</taxon>
        <taxon>Actinopterygii</taxon>
        <taxon>Neopterygii</taxon>
        <taxon>Teleostei</taxon>
        <taxon>Clupei</taxon>
        <taxon>Clupeiformes</taxon>
        <taxon>Clupeoidei</taxon>
        <taxon>Engraulidae</taxon>
        <taxon>Coilinae</taxon>
        <taxon>Coilia</taxon>
    </lineage>
</organism>
<dbReference type="Gene3D" id="3.30.40.10">
    <property type="entry name" value="Zinc/RING finger domain, C3HC4 (zinc finger)"/>
    <property type="match status" value="1"/>
</dbReference>
<evidence type="ECO:0000256" key="1">
    <source>
        <dbReference type="ARBA" id="ARBA00022723"/>
    </source>
</evidence>
<evidence type="ECO:0000256" key="2">
    <source>
        <dbReference type="ARBA" id="ARBA00022771"/>
    </source>
</evidence>
<dbReference type="SUPFAM" id="SSF57850">
    <property type="entry name" value="RING/U-box"/>
    <property type="match status" value="1"/>
</dbReference>
<comment type="caution">
    <text evidence="7">The sequence shown here is derived from an EMBL/GenBank/DDBJ whole genome shotgun (WGS) entry which is preliminary data.</text>
</comment>
<dbReference type="Proteomes" id="UP001591681">
    <property type="component" value="Unassembled WGS sequence"/>
</dbReference>
<dbReference type="SMART" id="SM00744">
    <property type="entry name" value="RINGv"/>
    <property type="match status" value="1"/>
</dbReference>
<gene>
    <name evidence="7" type="ORF">ACEWY4_010454</name>
</gene>
<feature type="compositionally biased region" description="Polar residues" evidence="5">
    <location>
        <begin position="67"/>
        <end position="97"/>
    </location>
</feature>
<keyword evidence="8" id="KW-1185">Reference proteome</keyword>
<keyword evidence="2 4" id="KW-0863">Zinc-finger</keyword>
<evidence type="ECO:0000259" key="6">
    <source>
        <dbReference type="PROSITE" id="PS50089"/>
    </source>
</evidence>
<feature type="compositionally biased region" description="Low complexity" evidence="5">
    <location>
        <begin position="125"/>
        <end position="140"/>
    </location>
</feature>
<dbReference type="InterPro" id="IPR013083">
    <property type="entry name" value="Znf_RING/FYVE/PHD"/>
</dbReference>
<feature type="domain" description="RING-type" evidence="6">
    <location>
        <begin position="303"/>
        <end position="344"/>
    </location>
</feature>
<evidence type="ECO:0000313" key="8">
    <source>
        <dbReference type="Proteomes" id="UP001591681"/>
    </source>
</evidence>
<protein>
    <recommendedName>
        <fullName evidence="6">RING-type domain-containing protein</fullName>
    </recommendedName>
</protein>
<proteinExistence type="predicted"/>
<dbReference type="InterPro" id="IPR051834">
    <property type="entry name" value="RING_finger_E3_ligase"/>
</dbReference>
<feature type="region of interest" description="Disordered" evidence="5">
    <location>
        <begin position="1"/>
        <end position="190"/>
    </location>
</feature>
<keyword evidence="3" id="KW-0862">Zinc</keyword>
<feature type="compositionally biased region" description="Polar residues" evidence="5">
    <location>
        <begin position="172"/>
        <end position="188"/>
    </location>
</feature>
<dbReference type="GO" id="GO:0008270">
    <property type="term" value="F:zinc ion binding"/>
    <property type="evidence" value="ECO:0007669"/>
    <property type="project" value="UniProtKB-KW"/>
</dbReference>
<accession>A0ABD1K1Y2</accession>
<keyword evidence="1" id="KW-0479">Metal-binding</keyword>
<dbReference type="PANTHER" id="PTHR45931">
    <property type="entry name" value="SI:CH211-59O9.10"/>
    <property type="match status" value="1"/>
</dbReference>
<dbReference type="InterPro" id="IPR001841">
    <property type="entry name" value="Znf_RING"/>
</dbReference>
<dbReference type="SMART" id="SM00184">
    <property type="entry name" value="RING"/>
    <property type="match status" value="1"/>
</dbReference>
<dbReference type="PROSITE" id="PS50089">
    <property type="entry name" value="ZF_RING_2"/>
    <property type="match status" value="1"/>
</dbReference>
<evidence type="ECO:0000256" key="5">
    <source>
        <dbReference type="SAM" id="MobiDB-lite"/>
    </source>
</evidence>
<feature type="compositionally biased region" description="Basic residues" evidence="5">
    <location>
        <begin position="114"/>
        <end position="124"/>
    </location>
</feature>
<evidence type="ECO:0000256" key="3">
    <source>
        <dbReference type="ARBA" id="ARBA00022833"/>
    </source>
</evidence>
<sequence>MPIALHRNTDEGTQWGPTGHSHAGPISNSQRHPVDSLLLQPEVENQTQRAKSPTMDLCPMEPPLRTAQPSTAQHSPAQPSTAQHSPAQHSTAQHSTQLSYLLSYSMSEEGGDHGRKRKRKRSSRPSRPALSSSLSGQSSPLPGPSREDVVPSDDEDMTSSKRSRPGAVSSLPRDQNSRSPPQPGTSYHASDFMEVPRVGSDNGYLSDTIPQVSTHQDELLLAALAALPPDTADLVALLFALLAMLLLSDDNNYDFDLLEAALNDTSDPPETETGFIYNLASNYADGLPTVLFDPVAMTEDRDCRICLEDYEEGEEITVLPCLHGFHSSCVLHWLQGNPTCPLCRARLE</sequence>
<evidence type="ECO:0000256" key="4">
    <source>
        <dbReference type="PROSITE-ProRule" id="PRU00175"/>
    </source>
</evidence>
<dbReference type="Pfam" id="PF13639">
    <property type="entry name" value="zf-RING_2"/>
    <property type="match status" value="1"/>
</dbReference>
<dbReference type="EMBL" id="JBHFQA010000009">
    <property type="protein sequence ID" value="KAL2093142.1"/>
    <property type="molecule type" value="Genomic_DNA"/>
</dbReference>
<dbReference type="InterPro" id="IPR011016">
    <property type="entry name" value="Znf_RING-CH"/>
</dbReference>
<dbReference type="PANTHER" id="PTHR45931:SF3">
    <property type="entry name" value="RING ZINC FINGER-CONTAINING PROTEIN"/>
    <property type="match status" value="1"/>
</dbReference>
<name>A0ABD1K1Y2_9TELE</name>